<reference evidence="2" key="1">
    <citation type="journal article" date="2009" name="Nature">
        <title>Genome sequence and analysis of the Irish potato famine pathogen Phytophthora infestans.</title>
        <authorList>
            <consortium name="The Broad Institute Genome Sequencing Platform"/>
            <person name="Haas B.J."/>
            <person name="Kamoun S."/>
            <person name="Zody M.C."/>
            <person name="Jiang R.H."/>
            <person name="Handsaker R.E."/>
            <person name="Cano L.M."/>
            <person name="Grabherr M."/>
            <person name="Kodira C.D."/>
            <person name="Raffaele S."/>
            <person name="Torto-Alalibo T."/>
            <person name="Bozkurt T.O."/>
            <person name="Ah-Fong A.M."/>
            <person name="Alvarado L."/>
            <person name="Anderson V.L."/>
            <person name="Armstrong M.R."/>
            <person name="Avrova A."/>
            <person name="Baxter L."/>
            <person name="Beynon J."/>
            <person name="Boevink P.C."/>
            <person name="Bollmann S.R."/>
            <person name="Bos J.I."/>
            <person name="Bulone V."/>
            <person name="Cai G."/>
            <person name="Cakir C."/>
            <person name="Carrington J.C."/>
            <person name="Chawner M."/>
            <person name="Conti L."/>
            <person name="Costanzo S."/>
            <person name="Ewan R."/>
            <person name="Fahlgren N."/>
            <person name="Fischbach M.A."/>
            <person name="Fugelstad J."/>
            <person name="Gilroy E.M."/>
            <person name="Gnerre S."/>
            <person name="Green P.J."/>
            <person name="Grenville-Briggs L.J."/>
            <person name="Griffith J."/>
            <person name="Grunwald N.J."/>
            <person name="Horn K."/>
            <person name="Horner N.R."/>
            <person name="Hu C.H."/>
            <person name="Huitema E."/>
            <person name="Jeong D.H."/>
            <person name="Jones A.M."/>
            <person name="Jones J.D."/>
            <person name="Jones R.W."/>
            <person name="Karlsson E.K."/>
            <person name="Kunjeti S.G."/>
            <person name="Lamour K."/>
            <person name="Liu Z."/>
            <person name="Ma L."/>
            <person name="Maclean D."/>
            <person name="Chibucos M.C."/>
            <person name="McDonald H."/>
            <person name="McWalters J."/>
            <person name="Meijer H.J."/>
            <person name="Morgan W."/>
            <person name="Morris P.F."/>
            <person name="Munro C.A."/>
            <person name="O'Neill K."/>
            <person name="Ospina-Giraldo M."/>
            <person name="Pinzon A."/>
            <person name="Pritchard L."/>
            <person name="Ramsahoye B."/>
            <person name="Ren Q."/>
            <person name="Restrepo S."/>
            <person name="Roy S."/>
            <person name="Sadanandom A."/>
            <person name="Savidor A."/>
            <person name="Schornack S."/>
            <person name="Schwartz D.C."/>
            <person name="Schumann U.D."/>
            <person name="Schwessinger B."/>
            <person name="Seyer L."/>
            <person name="Sharpe T."/>
            <person name="Silvar C."/>
            <person name="Song J."/>
            <person name="Studholme D.J."/>
            <person name="Sykes S."/>
            <person name="Thines M."/>
            <person name="van de Vondervoort P.J."/>
            <person name="Phuntumart V."/>
            <person name="Wawra S."/>
            <person name="Weide R."/>
            <person name="Win J."/>
            <person name="Young C."/>
            <person name="Zhou S."/>
            <person name="Fry W."/>
            <person name="Meyers B.C."/>
            <person name="van West P."/>
            <person name="Ristaino J."/>
            <person name="Govers F."/>
            <person name="Birch P.R."/>
            <person name="Whisson S.C."/>
            <person name="Judelson H.S."/>
            <person name="Nusbaum C."/>
        </authorList>
    </citation>
    <scope>NUCLEOTIDE SEQUENCE [LARGE SCALE GENOMIC DNA]</scope>
    <source>
        <strain evidence="2">T30-4</strain>
    </source>
</reference>
<dbReference type="EMBL" id="DS028134">
    <property type="protein sequence ID" value="EEY56550.1"/>
    <property type="molecule type" value="Genomic_DNA"/>
</dbReference>
<gene>
    <name evidence="1" type="ORF">PITG_10093</name>
</gene>
<dbReference type="KEGG" id="pif:PITG_10093"/>
<dbReference type="RefSeq" id="XP_002902624.1">
    <property type="nucleotide sequence ID" value="XM_002902578.1"/>
</dbReference>
<organism evidence="1 2">
    <name type="scientific">Phytophthora infestans (strain T30-4)</name>
    <name type="common">Potato late blight agent</name>
    <dbReference type="NCBI Taxonomy" id="403677"/>
    <lineage>
        <taxon>Eukaryota</taxon>
        <taxon>Sar</taxon>
        <taxon>Stramenopiles</taxon>
        <taxon>Oomycota</taxon>
        <taxon>Peronosporomycetes</taxon>
        <taxon>Peronosporales</taxon>
        <taxon>Peronosporaceae</taxon>
        <taxon>Phytophthora</taxon>
    </lineage>
</organism>
<sequence length="119" mass="13550">MWPQVAKWIYGTHNIWATSASKATSGRKSHVWAAVLESFTFIKQEQPHEKCLFVPCPSLDPPSLQALRAELHFTFKLTSRLRPLSNVRVEKLPPNTTAKIQPLDQGIINSIQRFILSQK</sequence>
<accession>D0NEA5</accession>
<keyword evidence="2" id="KW-1185">Reference proteome</keyword>
<dbReference type="AlphaFoldDB" id="D0NEA5"/>
<dbReference type="VEuPathDB" id="FungiDB:PITG_10093"/>
<dbReference type="InParanoid" id="D0NEA5"/>
<evidence type="ECO:0000313" key="2">
    <source>
        <dbReference type="Proteomes" id="UP000006643"/>
    </source>
</evidence>
<proteinExistence type="predicted"/>
<evidence type="ECO:0008006" key="3">
    <source>
        <dbReference type="Google" id="ProtNLM"/>
    </source>
</evidence>
<dbReference type="GeneID" id="9461187"/>
<dbReference type="Proteomes" id="UP000006643">
    <property type="component" value="Unassembled WGS sequence"/>
</dbReference>
<evidence type="ECO:0000313" key="1">
    <source>
        <dbReference type="EMBL" id="EEY56550.1"/>
    </source>
</evidence>
<dbReference type="HOGENOM" id="CLU_2066040_0_0_1"/>
<protein>
    <recommendedName>
        <fullName evidence="3">DDE-1 domain-containing protein</fullName>
    </recommendedName>
</protein>
<name>D0NEA5_PHYIT</name>